<dbReference type="Gene3D" id="3.50.50.60">
    <property type="entry name" value="FAD/NAD(P)-binding domain"/>
    <property type="match status" value="1"/>
</dbReference>
<evidence type="ECO:0000259" key="1">
    <source>
        <dbReference type="Pfam" id="PF01266"/>
    </source>
</evidence>
<proteinExistence type="predicted"/>
<accession>A0A4Q7MT64</accession>
<gene>
    <name evidence="2" type="ORF">EV199_3710</name>
</gene>
<dbReference type="InterPro" id="IPR006076">
    <property type="entry name" value="FAD-dep_OxRdtase"/>
</dbReference>
<dbReference type="GO" id="GO:0005737">
    <property type="term" value="C:cytoplasm"/>
    <property type="evidence" value="ECO:0007669"/>
    <property type="project" value="TreeGrafter"/>
</dbReference>
<dbReference type="Pfam" id="PF01266">
    <property type="entry name" value="DAO"/>
    <property type="match status" value="1"/>
</dbReference>
<dbReference type="InterPro" id="IPR036188">
    <property type="entry name" value="FAD/NAD-bd_sf"/>
</dbReference>
<dbReference type="AlphaFoldDB" id="A0A4Q7MT64"/>
<protein>
    <submittedName>
        <fullName evidence="2">Glycine/D-amino acid oxidase-like deaminating enzyme</fullName>
    </submittedName>
</protein>
<dbReference type="EMBL" id="SGXA01000002">
    <property type="protein sequence ID" value="RZS71797.1"/>
    <property type="molecule type" value="Genomic_DNA"/>
</dbReference>
<dbReference type="Proteomes" id="UP000293874">
    <property type="component" value="Unassembled WGS sequence"/>
</dbReference>
<dbReference type="PANTHER" id="PTHR13847:SF201">
    <property type="entry name" value="PUTATIBE OXIDOREDUCTASE"/>
    <property type="match status" value="1"/>
</dbReference>
<name>A0A4Q7MT64_9BACT</name>
<reference evidence="2 3" key="1">
    <citation type="submission" date="2019-02" db="EMBL/GenBank/DDBJ databases">
        <title>Genomic Encyclopedia of Type Strains, Phase IV (KMG-IV): sequencing the most valuable type-strain genomes for metagenomic binning, comparative biology and taxonomic classification.</title>
        <authorList>
            <person name="Goeker M."/>
        </authorList>
    </citation>
    <scope>NUCLEOTIDE SEQUENCE [LARGE SCALE GENOMIC DNA]</scope>
    <source>
        <strain evidence="2 3">DSM 18116</strain>
    </source>
</reference>
<sequence>MITSEKDLHFGNPLWADHPSKQLSVDVIRKDLRTDVAIIGAGISGAMMAEELASAGFKVVVLDKRFPGHGSTMATTALLQFEIDQPLTRLIPQIGFDNAARAWRRSKLCLEGLAVRIKMLGIRCGLRLQQSLYLNGNVLNAAALSKELELRNQIGLQTELIKRKTLLDQYGLHATAALRSYHNYSAHPYLLSNGFLLEAMKRRAQIYSPVTVRDITTSPRRVYLETSYGFTVTARYAIFTTGYEVPEQLRDQHFSIYSTWAIATSRQPSSLIKNLPIIWQAADPYLYLRTAPDGRIICGGEDEEFSDEEKRNTLNKEKIPVLQKKLSKLLPGADTRADYAWSGAFGVTPTGLPMIGKVPGLYNCFAVMAFGGNGITWSRLGAEMIRNFISGKKEPDEDLYRFQKK</sequence>
<dbReference type="OrthoDB" id="571248at2"/>
<feature type="domain" description="FAD dependent oxidoreductase" evidence="1">
    <location>
        <begin position="35"/>
        <end position="385"/>
    </location>
</feature>
<dbReference type="Gene3D" id="3.30.9.10">
    <property type="entry name" value="D-Amino Acid Oxidase, subunit A, domain 2"/>
    <property type="match status" value="1"/>
</dbReference>
<organism evidence="2 3">
    <name type="scientific">Pseudobacter ginsenosidimutans</name>
    <dbReference type="NCBI Taxonomy" id="661488"/>
    <lineage>
        <taxon>Bacteria</taxon>
        <taxon>Pseudomonadati</taxon>
        <taxon>Bacteroidota</taxon>
        <taxon>Chitinophagia</taxon>
        <taxon>Chitinophagales</taxon>
        <taxon>Chitinophagaceae</taxon>
        <taxon>Pseudobacter</taxon>
    </lineage>
</organism>
<comment type="caution">
    <text evidence="2">The sequence shown here is derived from an EMBL/GenBank/DDBJ whole genome shotgun (WGS) entry which is preliminary data.</text>
</comment>
<dbReference type="RefSeq" id="WP_130542271.1">
    <property type="nucleotide sequence ID" value="NZ_CP042431.1"/>
</dbReference>
<evidence type="ECO:0000313" key="3">
    <source>
        <dbReference type="Proteomes" id="UP000293874"/>
    </source>
</evidence>
<dbReference type="PANTHER" id="PTHR13847">
    <property type="entry name" value="SARCOSINE DEHYDROGENASE-RELATED"/>
    <property type="match status" value="1"/>
</dbReference>
<evidence type="ECO:0000313" key="2">
    <source>
        <dbReference type="EMBL" id="RZS71797.1"/>
    </source>
</evidence>
<keyword evidence="3" id="KW-1185">Reference proteome</keyword>
<dbReference type="SUPFAM" id="SSF51905">
    <property type="entry name" value="FAD/NAD(P)-binding domain"/>
    <property type="match status" value="1"/>
</dbReference>